<organism evidence="1 2">
    <name type="scientific">Fundicoccus culcitae</name>
    <dbReference type="NCBI Taxonomy" id="2969821"/>
    <lineage>
        <taxon>Bacteria</taxon>
        <taxon>Bacillati</taxon>
        <taxon>Bacillota</taxon>
        <taxon>Bacilli</taxon>
        <taxon>Lactobacillales</taxon>
        <taxon>Aerococcaceae</taxon>
        <taxon>Fundicoccus</taxon>
    </lineage>
</organism>
<reference evidence="1 2" key="1">
    <citation type="submission" date="2022-08" db="EMBL/GenBank/DDBJ databases">
        <title>Aerococcaceae sp. nov isolated from spoiled eye mask.</title>
        <authorList>
            <person name="Zhou G."/>
            <person name="Xie X.-B."/>
            <person name="Shi Q.-S."/>
            <person name="Wang Y.-S."/>
            <person name="Wen X."/>
            <person name="Peng H."/>
            <person name="Yang X.-J."/>
            <person name="Tao H.-B."/>
            <person name="Huang X.-M."/>
        </authorList>
    </citation>
    <scope>NUCLEOTIDE SEQUENCE [LARGE SCALE GENOMIC DNA]</scope>
    <source>
        <strain evidence="2">DM20194951</strain>
    </source>
</reference>
<dbReference type="PANTHER" id="PTHR41774">
    <property type="match status" value="1"/>
</dbReference>
<name>A0ABY5P3K3_9LACT</name>
<accession>A0ABY5P3K3</accession>
<evidence type="ECO:0000313" key="2">
    <source>
        <dbReference type="Proteomes" id="UP001315967"/>
    </source>
</evidence>
<dbReference type="InterPro" id="IPR015867">
    <property type="entry name" value="N-reg_PII/ATP_PRibTrfase_C"/>
</dbReference>
<dbReference type="Proteomes" id="UP001315967">
    <property type="component" value="Chromosome"/>
</dbReference>
<protein>
    <recommendedName>
        <fullName evidence="3">Cytochrome C biogenesis protein</fullName>
    </recommendedName>
</protein>
<proteinExistence type="predicted"/>
<sequence>MDYLKVEFFVPQEHLATIIEALNQAGFLREGNYDYCYAYTPVKGHFRPLDNAQPFIGQTNVIEEVDEVKVEFRIESQNQTLTLELIKQHHPYEVPVINFMRLV</sequence>
<dbReference type="PANTHER" id="PTHR41774:SF1">
    <property type="entry name" value="NGG1P INTERACTING FACTOR NIF3"/>
    <property type="match status" value="1"/>
</dbReference>
<dbReference type="InterPro" id="IPR036069">
    <property type="entry name" value="DUF34/NIF3_sf"/>
</dbReference>
<dbReference type="EMBL" id="CP102453">
    <property type="protein sequence ID" value="UUX33311.1"/>
    <property type="molecule type" value="Genomic_DNA"/>
</dbReference>
<dbReference type="Gene3D" id="3.30.70.120">
    <property type="match status" value="1"/>
</dbReference>
<keyword evidence="2" id="KW-1185">Reference proteome</keyword>
<dbReference type="SUPFAM" id="SSF102705">
    <property type="entry name" value="NIF3 (NGG1p interacting factor 3)-like"/>
    <property type="match status" value="1"/>
</dbReference>
<evidence type="ECO:0008006" key="3">
    <source>
        <dbReference type="Google" id="ProtNLM"/>
    </source>
</evidence>
<dbReference type="RefSeq" id="WP_313792812.1">
    <property type="nucleotide sequence ID" value="NZ_CP102453.1"/>
</dbReference>
<gene>
    <name evidence="1" type="ORF">NRE15_10415</name>
</gene>
<evidence type="ECO:0000313" key="1">
    <source>
        <dbReference type="EMBL" id="UUX33311.1"/>
    </source>
</evidence>